<keyword evidence="3 6" id="KW-0238">DNA-binding</keyword>
<evidence type="ECO:0000313" key="12">
    <source>
        <dbReference type="Proteomes" id="UP000007110"/>
    </source>
</evidence>
<feature type="domain" description="Homeobox" evidence="9">
    <location>
        <begin position="210"/>
        <end position="270"/>
    </location>
</feature>
<reference evidence="12" key="1">
    <citation type="submission" date="2015-02" db="EMBL/GenBank/DDBJ databases">
        <title>Genome sequencing for Strongylocentrotus purpuratus.</title>
        <authorList>
            <person name="Murali S."/>
            <person name="Liu Y."/>
            <person name="Vee V."/>
            <person name="English A."/>
            <person name="Wang M."/>
            <person name="Skinner E."/>
            <person name="Han Y."/>
            <person name="Muzny D.M."/>
            <person name="Worley K.C."/>
            <person name="Gibbs R.A."/>
        </authorList>
    </citation>
    <scope>NUCLEOTIDE SEQUENCE</scope>
</reference>
<feature type="compositionally biased region" description="Acidic residues" evidence="8">
    <location>
        <begin position="186"/>
        <end position="196"/>
    </location>
</feature>
<dbReference type="OrthoDB" id="6159439at2759"/>
<feature type="compositionally biased region" description="Basic and acidic residues" evidence="8">
    <location>
        <begin position="173"/>
        <end position="185"/>
    </location>
</feature>
<dbReference type="InterPro" id="IPR001356">
    <property type="entry name" value="HD"/>
</dbReference>
<dbReference type="PANTHER" id="PTHR24329">
    <property type="entry name" value="HOMEOBOX PROTEIN ARISTALESS"/>
    <property type="match status" value="1"/>
</dbReference>
<organism evidence="11 12">
    <name type="scientific">Strongylocentrotus purpuratus</name>
    <name type="common">Purple sea urchin</name>
    <dbReference type="NCBI Taxonomy" id="7668"/>
    <lineage>
        <taxon>Eukaryota</taxon>
        <taxon>Metazoa</taxon>
        <taxon>Echinodermata</taxon>
        <taxon>Eleutherozoa</taxon>
        <taxon>Echinozoa</taxon>
        <taxon>Echinoidea</taxon>
        <taxon>Euechinoidea</taxon>
        <taxon>Echinacea</taxon>
        <taxon>Camarodonta</taxon>
        <taxon>Echinidea</taxon>
        <taxon>Strongylocentrotidae</taxon>
        <taxon>Strongylocentrotus</taxon>
    </lineage>
</organism>
<dbReference type="FunCoup" id="A0A7M7SX58">
    <property type="interactions" value="203"/>
</dbReference>
<accession>A0A7M7SX58</accession>
<dbReference type="RefSeq" id="XP_030837853.1">
    <property type="nucleotide sequence ID" value="XM_030981993.1"/>
</dbReference>
<dbReference type="Proteomes" id="UP000007110">
    <property type="component" value="Unassembled WGS sequence"/>
</dbReference>
<dbReference type="SUPFAM" id="SSF46689">
    <property type="entry name" value="Homeodomain-like"/>
    <property type="match status" value="1"/>
</dbReference>
<dbReference type="PROSITE" id="PS50803">
    <property type="entry name" value="OAR"/>
    <property type="match status" value="1"/>
</dbReference>
<evidence type="ECO:0000259" key="10">
    <source>
        <dbReference type="PROSITE" id="PS50803"/>
    </source>
</evidence>
<dbReference type="PROSITE" id="PS00027">
    <property type="entry name" value="HOMEOBOX_1"/>
    <property type="match status" value="1"/>
</dbReference>
<evidence type="ECO:0000256" key="6">
    <source>
        <dbReference type="PROSITE-ProRule" id="PRU00108"/>
    </source>
</evidence>
<feature type="DNA-binding region" description="Homeobox" evidence="6">
    <location>
        <begin position="212"/>
        <end position="271"/>
    </location>
</feature>
<reference evidence="11" key="2">
    <citation type="submission" date="2021-01" db="UniProtKB">
        <authorList>
            <consortium name="EnsemblMetazoa"/>
        </authorList>
    </citation>
    <scope>IDENTIFICATION</scope>
</reference>
<dbReference type="Pfam" id="PF03826">
    <property type="entry name" value="OAR"/>
    <property type="match status" value="1"/>
</dbReference>
<dbReference type="GO" id="GO:0006357">
    <property type="term" value="P:regulation of transcription by RNA polymerase II"/>
    <property type="evidence" value="ECO:0000318"/>
    <property type="project" value="GO_Central"/>
</dbReference>
<evidence type="ECO:0000256" key="4">
    <source>
        <dbReference type="ARBA" id="ARBA00023155"/>
    </source>
</evidence>
<sequence length="505" mass="56078">MKRKFEAPQIAMDSAVCCTPRTMDADNRWNASVPSPERHREAGMVVRESNAFGAVAPATRGLAGMTGSVGKCNDMMMNSGSWVNVSGMTDARVKDKEQVFTSLIKTQVLDSSVEKKDKTERSIHIWRPALDGDEKETSKEDVDVGVSRAARIWRPNDPQPEAHSTTATTMRVGDQERNESSRYVDDFDSDGDDENPDEHGSNAGDRPTKRKQRRYRTTFTSYQLEELERAFCKTHYPDVFTREELAMRVDLTEARVQVWFQNRRAKWRKREKLGLQPRLHPHPHFGPILGGPISDSNLVSSHLCRLACIDRAHRQGLLTSPPPPPPQQQSTTSCLPATPATVLSGSLPRSAYQFPAHGLLPLHHASHAAATMLYPTPFCDFWSKQASLASSRNSQSNLGPALLTPCFPVPRKYQEHNPPSIVGPGLNARGSLGLDPLGSSPKKGSLAKELRGLKQDVWLRSERRALSIAALRLKARQHATGVEPVENKGILMNPYQSGMILFNPE</sequence>
<dbReference type="InterPro" id="IPR009057">
    <property type="entry name" value="Homeodomain-like_sf"/>
</dbReference>
<dbReference type="InterPro" id="IPR003654">
    <property type="entry name" value="OAR_dom"/>
</dbReference>
<proteinExistence type="predicted"/>
<feature type="domain" description="OAR" evidence="10">
    <location>
        <begin position="466"/>
        <end position="479"/>
    </location>
</feature>
<comment type="subcellular location">
    <subcellularLocation>
        <location evidence="1 6 7">Nucleus</location>
    </subcellularLocation>
</comment>
<evidence type="ECO:0000256" key="1">
    <source>
        <dbReference type="ARBA" id="ARBA00004123"/>
    </source>
</evidence>
<keyword evidence="4 6" id="KW-0371">Homeobox</keyword>
<dbReference type="OMA" id="CDFWSKQ"/>
<evidence type="ECO:0000256" key="8">
    <source>
        <dbReference type="SAM" id="MobiDB-lite"/>
    </source>
</evidence>
<keyword evidence="12" id="KW-1185">Reference proteome</keyword>
<dbReference type="PANTHER" id="PTHR24329:SF543">
    <property type="entry name" value="FI01017P-RELATED"/>
    <property type="match status" value="1"/>
</dbReference>
<dbReference type="Gene3D" id="1.10.10.60">
    <property type="entry name" value="Homeodomain-like"/>
    <property type="match status" value="1"/>
</dbReference>
<protein>
    <submittedName>
        <fullName evidence="11">Uncharacterized protein</fullName>
    </submittedName>
</protein>
<evidence type="ECO:0000313" key="11">
    <source>
        <dbReference type="EnsemblMetazoa" id="XP_030837853"/>
    </source>
</evidence>
<evidence type="ECO:0000259" key="9">
    <source>
        <dbReference type="PROSITE" id="PS50071"/>
    </source>
</evidence>
<dbReference type="EnsemblMetazoa" id="XM_030981993">
    <property type="protein sequence ID" value="XP_030837853"/>
    <property type="gene ID" value="LOC763703"/>
</dbReference>
<feature type="region of interest" description="Disordered" evidence="8">
    <location>
        <begin position="148"/>
        <end position="215"/>
    </location>
</feature>
<dbReference type="InterPro" id="IPR050649">
    <property type="entry name" value="Paired_Homeobox_TFs"/>
</dbReference>
<name>A0A7M7SX58_STRPU</name>
<dbReference type="InParanoid" id="A0A7M7SX58"/>
<dbReference type="SMART" id="SM00389">
    <property type="entry name" value="HOX"/>
    <property type="match status" value="1"/>
</dbReference>
<keyword evidence="5 6" id="KW-0539">Nucleus</keyword>
<dbReference type="GO" id="GO:0000977">
    <property type="term" value="F:RNA polymerase II transcription regulatory region sequence-specific DNA binding"/>
    <property type="evidence" value="ECO:0000318"/>
    <property type="project" value="GO_Central"/>
</dbReference>
<dbReference type="GO" id="GO:0000981">
    <property type="term" value="F:DNA-binding transcription factor activity, RNA polymerase II-specific"/>
    <property type="evidence" value="ECO:0000318"/>
    <property type="project" value="GO_Central"/>
</dbReference>
<dbReference type="GO" id="GO:0048666">
    <property type="term" value="P:neuron development"/>
    <property type="evidence" value="ECO:0000318"/>
    <property type="project" value="GO_Central"/>
</dbReference>
<evidence type="ECO:0000256" key="7">
    <source>
        <dbReference type="RuleBase" id="RU000682"/>
    </source>
</evidence>
<dbReference type="GO" id="GO:0005634">
    <property type="term" value="C:nucleus"/>
    <property type="evidence" value="ECO:0000318"/>
    <property type="project" value="GO_Central"/>
</dbReference>
<dbReference type="KEGG" id="spu:763703"/>
<evidence type="ECO:0000256" key="5">
    <source>
        <dbReference type="ARBA" id="ARBA00023242"/>
    </source>
</evidence>
<keyword evidence="2" id="KW-0217">Developmental protein</keyword>
<dbReference type="FunFam" id="1.10.10.60:FF:000102">
    <property type="entry name" value="Aristaless related homeobox"/>
    <property type="match status" value="1"/>
</dbReference>
<dbReference type="AlphaFoldDB" id="A0A7M7SX58"/>
<dbReference type="Pfam" id="PF00046">
    <property type="entry name" value="Homeodomain"/>
    <property type="match status" value="1"/>
</dbReference>
<dbReference type="GeneID" id="763703"/>
<evidence type="ECO:0000256" key="3">
    <source>
        <dbReference type="ARBA" id="ARBA00023125"/>
    </source>
</evidence>
<feature type="region of interest" description="Disordered" evidence="8">
    <location>
        <begin position="315"/>
        <end position="339"/>
    </location>
</feature>
<dbReference type="InterPro" id="IPR017970">
    <property type="entry name" value="Homeobox_CS"/>
</dbReference>
<dbReference type="CDD" id="cd00086">
    <property type="entry name" value="homeodomain"/>
    <property type="match status" value="1"/>
</dbReference>
<evidence type="ECO:0000256" key="2">
    <source>
        <dbReference type="ARBA" id="ARBA00022473"/>
    </source>
</evidence>
<dbReference type="PROSITE" id="PS50071">
    <property type="entry name" value="HOMEOBOX_2"/>
    <property type="match status" value="1"/>
</dbReference>